<name>A0A4V3WNU2_CAMSN</name>
<evidence type="ECO:0000256" key="12">
    <source>
        <dbReference type="ARBA" id="ARBA00022777"/>
    </source>
</evidence>
<evidence type="ECO:0000313" key="22">
    <source>
        <dbReference type="Proteomes" id="UP000306102"/>
    </source>
</evidence>
<keyword evidence="5" id="KW-0597">Phosphoprotein</keyword>
<dbReference type="GO" id="GO:0005886">
    <property type="term" value="C:plasma membrane"/>
    <property type="evidence" value="ECO:0007669"/>
    <property type="project" value="UniProtKB-SubCell"/>
</dbReference>
<dbReference type="Gene3D" id="3.80.10.10">
    <property type="entry name" value="Ribonuclease Inhibitor"/>
    <property type="match status" value="1"/>
</dbReference>
<comment type="subcellular location">
    <subcellularLocation>
        <location evidence="1">Cell membrane</location>
        <topology evidence="1">Single-pass membrane protein</topology>
    </subcellularLocation>
</comment>
<dbReference type="InterPro" id="IPR051809">
    <property type="entry name" value="Plant_receptor-like_S/T_kinase"/>
</dbReference>
<dbReference type="PANTHER" id="PTHR27008:SF499">
    <property type="entry name" value="OS06G0581500 PROTEIN"/>
    <property type="match status" value="1"/>
</dbReference>
<evidence type="ECO:0000256" key="19">
    <source>
        <dbReference type="ARBA" id="ARBA00048679"/>
    </source>
</evidence>
<protein>
    <recommendedName>
        <fullName evidence="2">non-specific serine/threonine protein kinase</fullName>
        <ecNumber evidence="2">2.7.11.1</ecNumber>
    </recommendedName>
</protein>
<feature type="domain" description="Protein kinase" evidence="20">
    <location>
        <begin position="139"/>
        <end position="440"/>
    </location>
</feature>
<sequence length="464" mass="51797">MLVGSIPDSIGKLFNLEKLLLLTNNISGEIPSSIGNITRLGILDLSINMIEGTIPVSLGHCTNLREFHLGDNHLTGDIPQEIFGLSSLTILILSQNYLTGFLLQEVGNSKNLERLEISKNKLFGEIPATLSNCQVLEFLYMMANLFEGTIPESFQQLKGLQVLDVSHNNLSRQIPSFLRILKFGELTVAVKVLKLHECGAIKSFKTECEALKNICHHNLVKVITSCSSIDFKGNDFKALVFEFMKNRSLEKWLHPISFSEQHDPNHLTFVQRLNIAIDVASALDYLHHHCGVAIVHCHLKPSNILLDDNLCAHVGDFGLTRILSATTGISNHHQSSSIRIRGTVGYVAPEYGMAEEVSTQGDIYSFGVLLLEMFTGKRPTDNMFINNINIHIYAKRSLSNQVMVIVDRRIILAEEEEPSRTRQSSTNNISKLEVCLALFIQIGVSCSVELPHERLNSRDVLMEL</sequence>
<keyword evidence="13" id="KW-0067">ATP-binding</keyword>
<evidence type="ECO:0000259" key="20">
    <source>
        <dbReference type="PROSITE" id="PS50011"/>
    </source>
</evidence>
<keyword evidence="6" id="KW-0433">Leucine-rich repeat</keyword>
<evidence type="ECO:0000256" key="18">
    <source>
        <dbReference type="ARBA" id="ARBA00047899"/>
    </source>
</evidence>
<keyword evidence="16" id="KW-0675">Receptor</keyword>
<dbReference type="Gene3D" id="1.10.510.10">
    <property type="entry name" value="Transferase(Phosphotransferase) domain 1"/>
    <property type="match status" value="1"/>
</dbReference>
<comment type="caution">
    <text evidence="21">The sequence shown here is derived from an EMBL/GenBank/DDBJ whole genome shotgun (WGS) entry which is preliminary data.</text>
</comment>
<evidence type="ECO:0000256" key="13">
    <source>
        <dbReference type="ARBA" id="ARBA00022840"/>
    </source>
</evidence>
<evidence type="ECO:0000256" key="2">
    <source>
        <dbReference type="ARBA" id="ARBA00012513"/>
    </source>
</evidence>
<dbReference type="EC" id="2.7.11.1" evidence="2"/>
<evidence type="ECO:0000256" key="16">
    <source>
        <dbReference type="ARBA" id="ARBA00023170"/>
    </source>
</evidence>
<dbReference type="STRING" id="542762.A0A4V3WNU2"/>
<keyword evidence="17" id="KW-0325">Glycoprotein</keyword>
<dbReference type="Pfam" id="PF00560">
    <property type="entry name" value="LRR_1"/>
    <property type="match status" value="1"/>
</dbReference>
<reference evidence="21 22" key="1">
    <citation type="journal article" date="2018" name="Proc. Natl. Acad. Sci. U.S.A.">
        <title>Draft genome sequence of Camellia sinensis var. sinensis provides insights into the evolution of the tea genome and tea quality.</title>
        <authorList>
            <person name="Wei C."/>
            <person name="Yang H."/>
            <person name="Wang S."/>
            <person name="Zhao J."/>
            <person name="Liu C."/>
            <person name="Gao L."/>
            <person name="Xia E."/>
            <person name="Lu Y."/>
            <person name="Tai Y."/>
            <person name="She G."/>
            <person name="Sun J."/>
            <person name="Cao H."/>
            <person name="Tong W."/>
            <person name="Gao Q."/>
            <person name="Li Y."/>
            <person name="Deng W."/>
            <person name="Jiang X."/>
            <person name="Wang W."/>
            <person name="Chen Q."/>
            <person name="Zhang S."/>
            <person name="Li H."/>
            <person name="Wu J."/>
            <person name="Wang P."/>
            <person name="Li P."/>
            <person name="Shi C."/>
            <person name="Zheng F."/>
            <person name="Jian J."/>
            <person name="Huang B."/>
            <person name="Shan D."/>
            <person name="Shi M."/>
            <person name="Fang C."/>
            <person name="Yue Y."/>
            <person name="Li F."/>
            <person name="Li D."/>
            <person name="Wei S."/>
            <person name="Han B."/>
            <person name="Jiang C."/>
            <person name="Yin Y."/>
            <person name="Xia T."/>
            <person name="Zhang Z."/>
            <person name="Bennetzen J.L."/>
            <person name="Zhao S."/>
            <person name="Wan X."/>
        </authorList>
    </citation>
    <scope>NUCLEOTIDE SEQUENCE [LARGE SCALE GENOMIC DNA]</scope>
    <source>
        <strain evidence="22">cv. Shuchazao</strain>
        <tissue evidence="21">Leaf</tissue>
    </source>
</reference>
<gene>
    <name evidence="21" type="ORF">TEA_003906</name>
</gene>
<evidence type="ECO:0000256" key="5">
    <source>
        <dbReference type="ARBA" id="ARBA00022553"/>
    </source>
</evidence>
<keyword evidence="9" id="KW-0732">Signal</keyword>
<evidence type="ECO:0000256" key="14">
    <source>
        <dbReference type="ARBA" id="ARBA00022989"/>
    </source>
</evidence>
<keyword evidence="12" id="KW-0418">Kinase</keyword>
<dbReference type="EMBL" id="SDRB02005666">
    <property type="protein sequence ID" value="THG13857.1"/>
    <property type="molecule type" value="Genomic_DNA"/>
</dbReference>
<dbReference type="Pfam" id="PF13855">
    <property type="entry name" value="LRR_8"/>
    <property type="match status" value="1"/>
</dbReference>
<evidence type="ECO:0000256" key="4">
    <source>
        <dbReference type="ARBA" id="ARBA00022527"/>
    </source>
</evidence>
<dbReference type="GO" id="GO:0004674">
    <property type="term" value="F:protein serine/threonine kinase activity"/>
    <property type="evidence" value="ECO:0007669"/>
    <property type="project" value="UniProtKB-KW"/>
</dbReference>
<dbReference type="Proteomes" id="UP000306102">
    <property type="component" value="Unassembled WGS sequence"/>
</dbReference>
<dbReference type="PROSITE" id="PS50011">
    <property type="entry name" value="PROTEIN_KINASE_DOM"/>
    <property type="match status" value="1"/>
</dbReference>
<comment type="catalytic activity">
    <reaction evidence="19">
        <text>L-seryl-[protein] + ATP = O-phospho-L-seryl-[protein] + ADP + H(+)</text>
        <dbReference type="Rhea" id="RHEA:17989"/>
        <dbReference type="Rhea" id="RHEA-COMP:9863"/>
        <dbReference type="Rhea" id="RHEA-COMP:11604"/>
        <dbReference type="ChEBI" id="CHEBI:15378"/>
        <dbReference type="ChEBI" id="CHEBI:29999"/>
        <dbReference type="ChEBI" id="CHEBI:30616"/>
        <dbReference type="ChEBI" id="CHEBI:83421"/>
        <dbReference type="ChEBI" id="CHEBI:456216"/>
        <dbReference type="EC" id="2.7.11.1"/>
    </reaction>
</comment>
<evidence type="ECO:0000256" key="9">
    <source>
        <dbReference type="ARBA" id="ARBA00022729"/>
    </source>
</evidence>
<keyword evidence="7" id="KW-0808">Transferase</keyword>
<keyword evidence="3" id="KW-1003">Cell membrane</keyword>
<keyword evidence="11" id="KW-0547">Nucleotide-binding</keyword>
<evidence type="ECO:0000256" key="8">
    <source>
        <dbReference type="ARBA" id="ARBA00022692"/>
    </source>
</evidence>
<keyword evidence="15" id="KW-0472">Membrane</keyword>
<comment type="catalytic activity">
    <reaction evidence="18">
        <text>L-threonyl-[protein] + ATP = O-phospho-L-threonyl-[protein] + ADP + H(+)</text>
        <dbReference type="Rhea" id="RHEA:46608"/>
        <dbReference type="Rhea" id="RHEA-COMP:11060"/>
        <dbReference type="Rhea" id="RHEA-COMP:11605"/>
        <dbReference type="ChEBI" id="CHEBI:15378"/>
        <dbReference type="ChEBI" id="CHEBI:30013"/>
        <dbReference type="ChEBI" id="CHEBI:30616"/>
        <dbReference type="ChEBI" id="CHEBI:61977"/>
        <dbReference type="ChEBI" id="CHEBI:456216"/>
        <dbReference type="EC" id="2.7.11.1"/>
    </reaction>
</comment>
<evidence type="ECO:0000256" key="1">
    <source>
        <dbReference type="ARBA" id="ARBA00004162"/>
    </source>
</evidence>
<keyword evidence="4" id="KW-0723">Serine/threonine-protein kinase</keyword>
<evidence type="ECO:0000256" key="17">
    <source>
        <dbReference type="ARBA" id="ARBA00023180"/>
    </source>
</evidence>
<evidence type="ECO:0000256" key="10">
    <source>
        <dbReference type="ARBA" id="ARBA00022737"/>
    </source>
</evidence>
<dbReference type="InterPro" id="IPR000719">
    <property type="entry name" value="Prot_kinase_dom"/>
</dbReference>
<keyword evidence="10" id="KW-0677">Repeat</keyword>
<evidence type="ECO:0000256" key="3">
    <source>
        <dbReference type="ARBA" id="ARBA00022475"/>
    </source>
</evidence>
<dbReference type="AlphaFoldDB" id="A0A4V3WNU2"/>
<dbReference type="GO" id="GO:0005524">
    <property type="term" value="F:ATP binding"/>
    <property type="evidence" value="ECO:0007669"/>
    <property type="project" value="UniProtKB-KW"/>
</dbReference>
<dbReference type="SUPFAM" id="SSF56112">
    <property type="entry name" value="Protein kinase-like (PK-like)"/>
    <property type="match status" value="1"/>
</dbReference>
<organism evidence="21 22">
    <name type="scientific">Camellia sinensis var. sinensis</name>
    <name type="common">China tea</name>
    <dbReference type="NCBI Taxonomy" id="542762"/>
    <lineage>
        <taxon>Eukaryota</taxon>
        <taxon>Viridiplantae</taxon>
        <taxon>Streptophyta</taxon>
        <taxon>Embryophyta</taxon>
        <taxon>Tracheophyta</taxon>
        <taxon>Spermatophyta</taxon>
        <taxon>Magnoliopsida</taxon>
        <taxon>eudicotyledons</taxon>
        <taxon>Gunneridae</taxon>
        <taxon>Pentapetalae</taxon>
        <taxon>asterids</taxon>
        <taxon>Ericales</taxon>
        <taxon>Theaceae</taxon>
        <taxon>Camellia</taxon>
    </lineage>
</organism>
<accession>A0A4V3WNU2</accession>
<proteinExistence type="predicted"/>
<dbReference type="InterPro" id="IPR011009">
    <property type="entry name" value="Kinase-like_dom_sf"/>
</dbReference>
<evidence type="ECO:0000256" key="7">
    <source>
        <dbReference type="ARBA" id="ARBA00022679"/>
    </source>
</evidence>
<dbReference type="InterPro" id="IPR001245">
    <property type="entry name" value="Ser-Thr/Tyr_kinase_cat_dom"/>
</dbReference>
<dbReference type="SUPFAM" id="SSF52058">
    <property type="entry name" value="L domain-like"/>
    <property type="match status" value="1"/>
</dbReference>
<evidence type="ECO:0000256" key="11">
    <source>
        <dbReference type="ARBA" id="ARBA00022741"/>
    </source>
</evidence>
<keyword evidence="8" id="KW-0812">Transmembrane</keyword>
<dbReference type="InterPro" id="IPR032675">
    <property type="entry name" value="LRR_dom_sf"/>
</dbReference>
<dbReference type="FunFam" id="3.80.10.10:FF:000041">
    <property type="entry name" value="LRR receptor-like serine/threonine-protein kinase ERECTA"/>
    <property type="match status" value="1"/>
</dbReference>
<dbReference type="InterPro" id="IPR001611">
    <property type="entry name" value="Leu-rich_rpt"/>
</dbReference>
<keyword evidence="14" id="KW-1133">Transmembrane helix</keyword>
<dbReference type="PANTHER" id="PTHR27008">
    <property type="entry name" value="OS04G0122200 PROTEIN"/>
    <property type="match status" value="1"/>
</dbReference>
<dbReference type="Pfam" id="PF07714">
    <property type="entry name" value="PK_Tyr_Ser-Thr"/>
    <property type="match status" value="1"/>
</dbReference>
<dbReference type="FunFam" id="1.10.510.10:FF:000358">
    <property type="entry name" value="Putative leucine-rich repeat receptor-like serine/threonine-protein kinase"/>
    <property type="match status" value="1"/>
</dbReference>
<evidence type="ECO:0000313" key="21">
    <source>
        <dbReference type="EMBL" id="THG13857.1"/>
    </source>
</evidence>
<evidence type="ECO:0000256" key="6">
    <source>
        <dbReference type="ARBA" id="ARBA00022614"/>
    </source>
</evidence>
<dbReference type="FunFam" id="3.80.10.10:FF:000299">
    <property type="entry name" value="Piriformospora indica-insensitive protein 2"/>
    <property type="match status" value="1"/>
</dbReference>
<dbReference type="Gene3D" id="3.30.200.20">
    <property type="entry name" value="Phosphorylase Kinase, domain 1"/>
    <property type="match status" value="1"/>
</dbReference>
<keyword evidence="22" id="KW-1185">Reference proteome</keyword>
<evidence type="ECO:0000256" key="15">
    <source>
        <dbReference type="ARBA" id="ARBA00023136"/>
    </source>
</evidence>